<dbReference type="STRING" id="477680.SAMN05421788_10418"/>
<dbReference type="OrthoDB" id="103335at2"/>
<dbReference type="KEGG" id="fln:FLA_0232"/>
<keyword evidence="2" id="KW-0677">Repeat</keyword>
<dbReference type="PANTHER" id="PTHR45632">
    <property type="entry name" value="LD33804P"/>
    <property type="match status" value="1"/>
</dbReference>
<evidence type="ECO:0000256" key="2">
    <source>
        <dbReference type="ARBA" id="ARBA00022737"/>
    </source>
</evidence>
<dbReference type="Gene3D" id="2.120.10.80">
    <property type="entry name" value="Kelch-type beta propeller"/>
    <property type="match status" value="2"/>
</dbReference>
<accession>A0A173M9N6</accession>
<evidence type="ECO:0000313" key="5">
    <source>
        <dbReference type="Proteomes" id="UP000186917"/>
    </source>
</evidence>
<organism evidence="4 5">
    <name type="scientific">Filimonas lacunae</name>
    <dbReference type="NCBI Taxonomy" id="477680"/>
    <lineage>
        <taxon>Bacteria</taxon>
        <taxon>Pseudomonadati</taxon>
        <taxon>Bacteroidota</taxon>
        <taxon>Chitinophagia</taxon>
        <taxon>Chitinophagales</taxon>
        <taxon>Chitinophagaceae</taxon>
        <taxon>Filimonas</taxon>
    </lineage>
</organism>
<sequence length="372" mass="41420">MKIPVLLFITVGAAISIASCRKSSDTPDTEEGNWVKRGQFDGPARTGAVSFVINDTAYVGTGYNYTKNTSYIVDSTGDILANADHYLKDFFKLNMPPVSTGNSQTGYTWTQVAAMPGNTHRAYGVGFSVNNVGYVGLGQTSNDILLKDFYAFDGYTWSKKKDFPGSARRDAVGFGLGMNGYITTGFDGANTQKDMYQYFPGDDHWEKITALSGEKRRGASVFVYKDKAYIFGGYSSLNAVTDMWAFDSLTLTWKVRNSIANESSDSYDDDYSDIVRQNASAFVIDNYGYVTNGHSSSEASLVRSTWRYDFENDRWTRRTPFEYVQRTYAVGFTVRNRGFVGAGQNGAIAYSASTYLEDFYEFIPSQTYDSHD</sequence>
<dbReference type="SUPFAM" id="SSF117281">
    <property type="entry name" value="Kelch motif"/>
    <property type="match status" value="1"/>
</dbReference>
<evidence type="ECO:0000256" key="1">
    <source>
        <dbReference type="ARBA" id="ARBA00022441"/>
    </source>
</evidence>
<feature type="domain" description="Attractin/MKLN-like beta-propeller" evidence="3">
    <location>
        <begin position="181"/>
        <end position="329"/>
    </location>
</feature>
<keyword evidence="1" id="KW-0880">Kelch repeat</keyword>
<dbReference type="PROSITE" id="PS51257">
    <property type="entry name" value="PROKAR_LIPOPROTEIN"/>
    <property type="match status" value="1"/>
</dbReference>
<reference evidence="5" key="1">
    <citation type="submission" date="2017-01" db="EMBL/GenBank/DDBJ databases">
        <authorList>
            <person name="Varghese N."/>
            <person name="Submissions S."/>
        </authorList>
    </citation>
    <scope>NUCLEOTIDE SEQUENCE [LARGE SCALE GENOMIC DNA]</scope>
    <source>
        <strain evidence="5">DSM 21054</strain>
    </source>
</reference>
<proteinExistence type="predicted"/>
<dbReference type="EMBL" id="FTOR01000004">
    <property type="protein sequence ID" value="SIT13524.1"/>
    <property type="molecule type" value="Genomic_DNA"/>
</dbReference>
<protein>
    <submittedName>
        <fullName evidence="4">Kelch motif-containing protein</fullName>
    </submittedName>
</protein>
<dbReference type="AlphaFoldDB" id="A0A173M9N6"/>
<evidence type="ECO:0000313" key="4">
    <source>
        <dbReference type="EMBL" id="SIT13524.1"/>
    </source>
</evidence>
<dbReference type="Proteomes" id="UP000186917">
    <property type="component" value="Unassembled WGS sequence"/>
</dbReference>
<keyword evidence="5" id="KW-1185">Reference proteome</keyword>
<dbReference type="InterPro" id="IPR056737">
    <property type="entry name" value="Beta-prop_ATRN-MKLN-like"/>
</dbReference>
<evidence type="ECO:0000259" key="3">
    <source>
        <dbReference type="Pfam" id="PF24981"/>
    </source>
</evidence>
<dbReference type="Pfam" id="PF24981">
    <property type="entry name" value="Beta-prop_ATRN-LZTR1"/>
    <property type="match status" value="1"/>
</dbReference>
<dbReference type="InterPro" id="IPR015915">
    <property type="entry name" value="Kelch-typ_b-propeller"/>
</dbReference>
<dbReference type="RefSeq" id="WP_076379383.1">
    <property type="nucleotide sequence ID" value="NZ_AP017422.1"/>
</dbReference>
<name>A0A173M9N6_9BACT</name>
<gene>
    <name evidence="4" type="ORF">SAMN05421788_10418</name>
</gene>